<organism evidence="1 2">
    <name type="scientific">[Eubacterium] siraeum DSM 15702</name>
    <dbReference type="NCBI Taxonomy" id="428128"/>
    <lineage>
        <taxon>Bacteria</taxon>
        <taxon>Bacillati</taxon>
        <taxon>Bacillota</taxon>
        <taxon>Clostridia</taxon>
        <taxon>Eubacteriales</taxon>
        <taxon>Oscillospiraceae</taxon>
        <taxon>Oscillospiraceae incertae sedis</taxon>
    </lineage>
</organism>
<proteinExistence type="predicted"/>
<name>B0MQK9_9FIRM</name>
<evidence type="ECO:0000313" key="2">
    <source>
        <dbReference type="Proteomes" id="UP000005326"/>
    </source>
</evidence>
<reference evidence="1" key="1">
    <citation type="submission" date="2007-10" db="EMBL/GenBank/DDBJ databases">
        <authorList>
            <person name="Fulton L."/>
            <person name="Clifton S."/>
            <person name="Fulton B."/>
            <person name="Xu J."/>
            <person name="Minx P."/>
            <person name="Pepin K.H."/>
            <person name="Johnson M."/>
            <person name="Thiruvilangam P."/>
            <person name="Bhonagiri V."/>
            <person name="Nash W.E."/>
            <person name="Mardis E.R."/>
            <person name="Wilson R.K."/>
        </authorList>
    </citation>
    <scope>NUCLEOTIDE SEQUENCE [LARGE SCALE GENOMIC DNA]</scope>
    <source>
        <strain evidence="1">DSM 15702</strain>
    </source>
</reference>
<dbReference type="Proteomes" id="UP000005326">
    <property type="component" value="Unassembled WGS sequence"/>
</dbReference>
<gene>
    <name evidence="1" type="ORF">EUBSIR_02125</name>
</gene>
<sequence length="40" mass="4580">MTFSFLLTFHNFVTKGSQTALLRQMAIKSGFVRILFDTVI</sequence>
<protein>
    <submittedName>
        <fullName evidence="1">Uncharacterized protein</fullName>
    </submittedName>
</protein>
<evidence type="ECO:0000313" key="1">
    <source>
        <dbReference type="EMBL" id="EDR99984.1"/>
    </source>
</evidence>
<keyword evidence="2" id="KW-1185">Reference proteome</keyword>
<dbReference type="AlphaFoldDB" id="B0MQK9"/>
<accession>B0MQK9</accession>
<dbReference type="EMBL" id="ABCA03000052">
    <property type="protein sequence ID" value="EDR99984.1"/>
    <property type="molecule type" value="Genomic_DNA"/>
</dbReference>
<comment type="caution">
    <text evidence="1">The sequence shown here is derived from an EMBL/GenBank/DDBJ whole genome shotgun (WGS) entry which is preliminary data.</text>
</comment>
<reference evidence="1" key="2">
    <citation type="submission" date="2014-06" db="EMBL/GenBank/DDBJ databases">
        <title>Draft genome sequence of Eubacterium siraeum (DSM 15702).</title>
        <authorList>
            <person name="Sudarsanam P."/>
            <person name="Ley R."/>
            <person name="Guruge J."/>
            <person name="Turnbaugh P.J."/>
            <person name="Mahowald M."/>
            <person name="Liep D."/>
            <person name="Gordon J."/>
        </authorList>
    </citation>
    <scope>NUCLEOTIDE SEQUENCE</scope>
    <source>
        <strain evidence="1">DSM 15702</strain>
    </source>
</reference>